<accession>A0A1N7JSH0</accession>
<name>A0A1N7JSH0_9BACL</name>
<gene>
    <name evidence="1" type="ORF">SAMN05421799_101158</name>
</gene>
<dbReference type="STRING" id="252246.SAMN05421799_101158"/>
<evidence type="ECO:0000313" key="1">
    <source>
        <dbReference type="EMBL" id="SIS52293.1"/>
    </source>
</evidence>
<reference evidence="2" key="1">
    <citation type="submission" date="2017-01" db="EMBL/GenBank/DDBJ databases">
        <authorList>
            <person name="Varghese N."/>
            <person name="Submissions S."/>
        </authorList>
    </citation>
    <scope>NUCLEOTIDE SEQUENCE [LARGE SCALE GENOMIC DNA]</scope>
    <source>
        <strain evidence="2">DSM 16176</strain>
    </source>
</reference>
<dbReference type="OrthoDB" id="2376546at2"/>
<protein>
    <submittedName>
        <fullName evidence="1">Uncharacterized protein</fullName>
    </submittedName>
</protein>
<proteinExistence type="predicted"/>
<keyword evidence="2" id="KW-1185">Reference proteome</keyword>
<dbReference type="RefSeq" id="WP_076344089.1">
    <property type="nucleotide sequence ID" value="NZ_FTOO01000001.1"/>
</dbReference>
<dbReference type="AlphaFoldDB" id="A0A1N7JSH0"/>
<dbReference type="EMBL" id="FTOO01000001">
    <property type="protein sequence ID" value="SIS52293.1"/>
    <property type="molecule type" value="Genomic_DNA"/>
</dbReference>
<evidence type="ECO:0000313" key="2">
    <source>
        <dbReference type="Proteomes" id="UP000186156"/>
    </source>
</evidence>
<organism evidence="1 2">
    <name type="scientific">Alicyclobacillus vulcanalis</name>
    <dbReference type="NCBI Taxonomy" id="252246"/>
    <lineage>
        <taxon>Bacteria</taxon>
        <taxon>Bacillati</taxon>
        <taxon>Bacillota</taxon>
        <taxon>Bacilli</taxon>
        <taxon>Bacillales</taxon>
        <taxon>Alicyclobacillaceae</taxon>
        <taxon>Alicyclobacillus</taxon>
    </lineage>
</organism>
<dbReference type="Proteomes" id="UP000186156">
    <property type="component" value="Unassembled WGS sequence"/>
</dbReference>
<sequence length="82" mass="8842">MPSVILLGSLLMNTPQQNAGAFVGEYNFAGWDANRKMSQAHGGEFGFFNWSPGFYNLNLDSFEGIDGAINDADAKPVIGNNL</sequence>